<feature type="domain" description="TonB-dependent receptor plug" evidence="12">
    <location>
        <begin position="78"/>
        <end position="189"/>
    </location>
</feature>
<keyword evidence="3" id="KW-1134">Transmembrane beta strand</keyword>
<evidence type="ECO:0000256" key="8">
    <source>
        <dbReference type="ARBA" id="ARBA00023065"/>
    </source>
</evidence>
<keyword evidence="14" id="KW-1185">Reference proteome</keyword>
<evidence type="ECO:0000313" key="14">
    <source>
        <dbReference type="Proteomes" id="UP000007013"/>
    </source>
</evidence>
<dbReference type="Gene3D" id="2.40.170.20">
    <property type="entry name" value="TonB-dependent receptor, beta-barrel domain"/>
    <property type="match status" value="1"/>
</dbReference>
<dbReference type="HOGENOM" id="CLU_277051_0_0_0"/>
<evidence type="ECO:0000256" key="7">
    <source>
        <dbReference type="ARBA" id="ARBA00023004"/>
    </source>
</evidence>
<evidence type="ECO:0000256" key="11">
    <source>
        <dbReference type="SAM" id="SignalP"/>
    </source>
</evidence>
<dbReference type="GO" id="GO:0009279">
    <property type="term" value="C:cell outer membrane"/>
    <property type="evidence" value="ECO:0007669"/>
    <property type="project" value="UniProtKB-SubCell"/>
</dbReference>
<evidence type="ECO:0000256" key="2">
    <source>
        <dbReference type="ARBA" id="ARBA00022448"/>
    </source>
</evidence>
<keyword evidence="4" id="KW-0410">Iron transport</keyword>
<keyword evidence="2" id="KW-0813">Transport</keyword>
<dbReference type="EMBL" id="CP001032">
    <property type="protein sequence ID" value="ACB73890.1"/>
    <property type="molecule type" value="Genomic_DNA"/>
</dbReference>
<evidence type="ECO:0000256" key="5">
    <source>
        <dbReference type="ARBA" id="ARBA00022692"/>
    </source>
</evidence>
<dbReference type="Gene3D" id="2.170.130.10">
    <property type="entry name" value="TonB-dependent receptor, plug domain"/>
    <property type="match status" value="1"/>
</dbReference>
<evidence type="ECO:0000256" key="3">
    <source>
        <dbReference type="ARBA" id="ARBA00022452"/>
    </source>
</evidence>
<dbReference type="InterPro" id="IPR012910">
    <property type="entry name" value="Plug_dom"/>
</dbReference>
<name>B1ZSN1_OPITP</name>
<evidence type="ECO:0000256" key="6">
    <source>
        <dbReference type="ARBA" id="ARBA00022729"/>
    </source>
</evidence>
<evidence type="ECO:0000256" key="10">
    <source>
        <dbReference type="ARBA" id="ARBA00023237"/>
    </source>
</evidence>
<feature type="chain" id="PRO_5002774519" evidence="11">
    <location>
        <begin position="30"/>
        <end position="1294"/>
    </location>
</feature>
<keyword evidence="8" id="KW-0406">Ion transport</keyword>
<dbReference type="STRING" id="452637.Oter_0600"/>
<evidence type="ECO:0000259" key="12">
    <source>
        <dbReference type="Pfam" id="PF07715"/>
    </source>
</evidence>
<dbReference type="KEGG" id="ote:Oter_0600"/>
<comment type="subcellular location">
    <subcellularLocation>
        <location evidence="1">Cell outer membrane</location>
        <topology evidence="1">Multi-pass membrane protein</topology>
    </subcellularLocation>
</comment>
<dbReference type="PANTHER" id="PTHR32552">
    <property type="entry name" value="FERRICHROME IRON RECEPTOR-RELATED"/>
    <property type="match status" value="1"/>
</dbReference>
<proteinExistence type="predicted"/>
<evidence type="ECO:0000256" key="4">
    <source>
        <dbReference type="ARBA" id="ARBA00022496"/>
    </source>
</evidence>
<keyword evidence="13" id="KW-0675">Receptor</keyword>
<dbReference type="OrthoDB" id="9790771at2"/>
<dbReference type="InterPro" id="IPR037066">
    <property type="entry name" value="Plug_dom_sf"/>
</dbReference>
<evidence type="ECO:0000313" key="13">
    <source>
        <dbReference type="EMBL" id="ACB73890.1"/>
    </source>
</evidence>
<organism evidence="13 14">
    <name type="scientific">Opitutus terrae (strain DSM 11246 / JCM 15787 / PB90-1)</name>
    <dbReference type="NCBI Taxonomy" id="452637"/>
    <lineage>
        <taxon>Bacteria</taxon>
        <taxon>Pseudomonadati</taxon>
        <taxon>Verrucomicrobiota</taxon>
        <taxon>Opitutia</taxon>
        <taxon>Opitutales</taxon>
        <taxon>Opitutaceae</taxon>
        <taxon>Opitutus</taxon>
    </lineage>
</organism>
<dbReference type="InterPro" id="IPR036942">
    <property type="entry name" value="Beta-barrel_TonB_sf"/>
</dbReference>
<protein>
    <submittedName>
        <fullName evidence="13">TonB-dependent receptor plug</fullName>
    </submittedName>
</protein>
<dbReference type="GO" id="GO:0015344">
    <property type="term" value="F:siderophore uptake transmembrane transporter activity"/>
    <property type="evidence" value="ECO:0007669"/>
    <property type="project" value="TreeGrafter"/>
</dbReference>
<keyword evidence="10" id="KW-0998">Cell outer membrane</keyword>
<dbReference type="Pfam" id="PF07715">
    <property type="entry name" value="Plug"/>
    <property type="match status" value="1"/>
</dbReference>
<dbReference type="InterPro" id="IPR039426">
    <property type="entry name" value="TonB-dep_rcpt-like"/>
</dbReference>
<gene>
    <name evidence="13" type="ordered locus">Oter_0600</name>
</gene>
<dbReference type="SUPFAM" id="SSF56935">
    <property type="entry name" value="Porins"/>
    <property type="match status" value="2"/>
</dbReference>
<evidence type="ECO:0000256" key="9">
    <source>
        <dbReference type="ARBA" id="ARBA00023136"/>
    </source>
</evidence>
<accession>B1ZSN1</accession>
<reference evidence="13 14" key="1">
    <citation type="journal article" date="2011" name="J. Bacteriol.">
        <title>Genome sequence of the verrucomicrobium Opitutus terrae PB90-1, an abundant inhabitant of rice paddy soil ecosystems.</title>
        <authorList>
            <person name="van Passel M.W."/>
            <person name="Kant R."/>
            <person name="Palva A."/>
            <person name="Copeland A."/>
            <person name="Lucas S."/>
            <person name="Lapidus A."/>
            <person name="Glavina del Rio T."/>
            <person name="Pitluck S."/>
            <person name="Goltsman E."/>
            <person name="Clum A."/>
            <person name="Sun H."/>
            <person name="Schmutz J."/>
            <person name="Larimer F.W."/>
            <person name="Land M.L."/>
            <person name="Hauser L."/>
            <person name="Kyrpides N."/>
            <person name="Mikhailova N."/>
            <person name="Richardson P.P."/>
            <person name="Janssen P.H."/>
            <person name="de Vos W.M."/>
            <person name="Smidt H."/>
        </authorList>
    </citation>
    <scope>NUCLEOTIDE SEQUENCE [LARGE SCALE GENOMIC DNA]</scope>
    <source>
        <strain evidence="14">DSM 11246 / JCM 15787 / PB90-1</strain>
    </source>
</reference>
<sequence>MQVTNHTHLVRCALTLASALCLTAGAARAQTAAPPASSAAEGEDDQLVVLSPFEVSASDDRGYAAAHTLAGNRLNTDLRDIGNAVTVITSQLLKDVQATNNETLLQYTAGTEVGSIRGNFAGLGDGAVLNEADRFTRPNANTRVRGLAAADNTRDFFLSDIPWDSFNLDRVDLQRGPNSILFGLGSPAGLLNAGLKQAGFRDTNEVGVRVDNWGSVRWVGNFNKVILPNELAARVDVLHEKNQFQQEPAFEDNRRAYGAFRYEPNFLKKGSARTILKANFENGNVRSNRPRSLPPLDRITPWFYTGTYNGVYKGTGQAIIDGVSTPVTFGQTRVFNNLNRETFNPFQLQDDNTGRPNHGQVRPVINGGPDAGKFNPGYNPWVGNFANQFSGIDSFYVNGGAALPGSNVVWEDYKTRGISSTGAIDGSLGRSFQRPGGVATYDAFATNAGLPYYQYGLYKAVSLTDPTVFDFYNNLIDGPNKDEWNDWNAYNVSLAQTFMDDTFGFEANVQHEDFKRGQLALLTGSQQAIFIDINSVYNDGTPAGKNGEPFLDGTPNPNVGRPFISDSGQGGNTEYVSRRDALRLTGFFSHDFNRNGHKNLLTRILGKHILTGLYSKDKQETDNRTWARYSARDPNYLNFIGRTNFRFNAPDVSVNRIIYLGDSLSGRNTAAGSNIPRATARVEVPATLNVRTFDSTWTATNVNPADYWANEYYPNIPPFNLFDNPATTANERGAYNSFQSENPANYRGFVNIPVNIVDSEWGPNYRALLTTDAQRNKTEVTSKALVWQSYWWDKSIIGTLGYREDTAKAWGKSLTAGNTPVPGYLDLDKNGGYALPSDPINTIKAISRSYSVVTHVNDLPYLSKMLERLPIDITLFYNSSSNFQPDARRVDVYGEPLSPPSGKTIDRGILLETKDGKYSLKINKFITTLKDASSSTLGNSGFIGTSQQYGGNWANQFEYDLAIDNQSYIISHQANNRPAGAANPPGYTSTFIPGNPDFDPTNTLYNYGTDIGETIDQAQSREKAAVDAWRVWQKQVDPRFYAAWGINLNDLTKPIAAAQPQGFTVTEDSESHGYEIEFNANPTRNWRLTFNATQVNATRSNVGGANLREFITAYEKAIRTTAAGDLRIWWGGAGNDTTLRQWFNSVGSNWAQKALSEGTKASELREWRFNAITNYAFDEGALKGFNVGGGVRWQGKNALGNRPVGDPLGSDIAFDLANPYYGPAEAYFDLWVGYRRRLPRKVFSQDIEWNVQLNVMNVGKGNELIPVTVQPDGTPATYRISPHQQITLTNSFAF</sequence>
<evidence type="ECO:0000256" key="1">
    <source>
        <dbReference type="ARBA" id="ARBA00004571"/>
    </source>
</evidence>
<dbReference type="eggNOG" id="COG1629">
    <property type="taxonomic scope" value="Bacteria"/>
</dbReference>
<keyword evidence="6 11" id="KW-0732">Signal</keyword>
<dbReference type="PANTHER" id="PTHR32552:SF68">
    <property type="entry name" value="FERRICHROME OUTER MEMBRANE TRANSPORTER_PHAGE RECEPTOR"/>
    <property type="match status" value="1"/>
</dbReference>
<feature type="signal peptide" evidence="11">
    <location>
        <begin position="1"/>
        <end position="29"/>
    </location>
</feature>
<dbReference type="Proteomes" id="UP000007013">
    <property type="component" value="Chromosome"/>
</dbReference>
<keyword evidence="9" id="KW-0472">Membrane</keyword>
<keyword evidence="7" id="KW-0408">Iron</keyword>
<keyword evidence="5" id="KW-0812">Transmembrane</keyword>